<dbReference type="AlphaFoldDB" id="A0A432XAA1"/>
<name>A0A432XAA1_9GAMM</name>
<organism evidence="5 6">
    <name type="scientific">Aliidiomarina taiwanensis</name>
    <dbReference type="NCBI Taxonomy" id="946228"/>
    <lineage>
        <taxon>Bacteria</taxon>
        <taxon>Pseudomonadati</taxon>
        <taxon>Pseudomonadota</taxon>
        <taxon>Gammaproteobacteria</taxon>
        <taxon>Alteromonadales</taxon>
        <taxon>Idiomarinaceae</taxon>
        <taxon>Aliidiomarina</taxon>
    </lineage>
</organism>
<keyword evidence="6" id="KW-1185">Reference proteome</keyword>
<dbReference type="OrthoDB" id="9778567at2"/>
<dbReference type="Pfam" id="PF02682">
    <property type="entry name" value="CT_C_D"/>
    <property type="match status" value="1"/>
</dbReference>
<sequence length="233" mass="25288">MHKTVSFDFSVAGVDALLMTFTSNAADDLPLLLTQLRQQILTNLSDVVVDVVPAYSTLLVYYDARTVRLYDLQLALEHLVSEIEQTRLPQAQPLLLEVPVVYGGEHGPDLERVAALNKLTPDQVIEKHLAADYVVAALGFSPGFAYLSGLDEQLVTPRLDTPRKQVPAGSVGIAGVQTAVYPTAGPGGWNLIGKAQMRWFNVNGNIQLAHGPDAMTPVQVGDKVRFIRQGDTT</sequence>
<reference evidence="5 6" key="1">
    <citation type="journal article" date="2011" name="Front. Microbiol.">
        <title>Genomic signatures of strain selection and enhancement in Bacillus atrophaeus var. globigii, a historical biowarfare simulant.</title>
        <authorList>
            <person name="Gibbons H.S."/>
            <person name="Broomall S.M."/>
            <person name="McNew L.A."/>
            <person name="Daligault H."/>
            <person name="Chapman C."/>
            <person name="Bruce D."/>
            <person name="Karavis M."/>
            <person name="Krepps M."/>
            <person name="McGregor P.A."/>
            <person name="Hong C."/>
            <person name="Park K.H."/>
            <person name="Akmal A."/>
            <person name="Feldman A."/>
            <person name="Lin J.S."/>
            <person name="Chang W.E."/>
            <person name="Higgs B.W."/>
            <person name="Demirev P."/>
            <person name="Lindquist J."/>
            <person name="Liem A."/>
            <person name="Fochler E."/>
            <person name="Read T.D."/>
            <person name="Tapia R."/>
            <person name="Johnson S."/>
            <person name="Bishop-Lilly K.A."/>
            <person name="Detter C."/>
            <person name="Han C."/>
            <person name="Sozhamannan S."/>
            <person name="Rosenzweig C.N."/>
            <person name="Skowronski E.W."/>
        </authorList>
    </citation>
    <scope>NUCLEOTIDE SEQUENCE [LARGE SCALE GENOMIC DNA]</scope>
    <source>
        <strain evidence="5 6">AIT1</strain>
    </source>
</reference>
<dbReference type="SUPFAM" id="SSF50891">
    <property type="entry name" value="Cyclophilin-like"/>
    <property type="match status" value="1"/>
</dbReference>
<dbReference type="EMBL" id="PIPQ01000001">
    <property type="protein sequence ID" value="RUO44338.1"/>
    <property type="molecule type" value="Genomic_DNA"/>
</dbReference>
<protein>
    <submittedName>
        <fullName evidence="5">Allophanate hydrolase</fullName>
    </submittedName>
</protein>
<evidence type="ECO:0000259" key="4">
    <source>
        <dbReference type="SMART" id="SM00796"/>
    </source>
</evidence>
<dbReference type="PANTHER" id="PTHR34698:SF2">
    <property type="entry name" value="5-OXOPROLINASE SUBUNIT B"/>
    <property type="match status" value="1"/>
</dbReference>
<dbReference type="SMART" id="SM00796">
    <property type="entry name" value="AHS1"/>
    <property type="match status" value="1"/>
</dbReference>
<dbReference type="SUPFAM" id="SSF160467">
    <property type="entry name" value="PH0987 N-terminal domain-like"/>
    <property type="match status" value="1"/>
</dbReference>
<dbReference type="RefSeq" id="WP_126756740.1">
    <property type="nucleotide sequence ID" value="NZ_PIPQ01000001.1"/>
</dbReference>
<dbReference type="Proteomes" id="UP000286976">
    <property type="component" value="Unassembled WGS sequence"/>
</dbReference>
<comment type="caution">
    <text evidence="5">The sequence shown here is derived from an EMBL/GenBank/DDBJ whole genome shotgun (WGS) entry which is preliminary data.</text>
</comment>
<dbReference type="Gene3D" id="3.30.1360.40">
    <property type="match status" value="1"/>
</dbReference>
<keyword evidence="1" id="KW-0547">Nucleotide-binding</keyword>
<evidence type="ECO:0000256" key="2">
    <source>
        <dbReference type="ARBA" id="ARBA00022801"/>
    </source>
</evidence>
<keyword evidence="3" id="KW-0067">ATP-binding</keyword>
<evidence type="ECO:0000313" key="6">
    <source>
        <dbReference type="Proteomes" id="UP000286976"/>
    </source>
</evidence>
<gene>
    <name evidence="5" type="ORF">CWE15_03970</name>
</gene>
<dbReference type="GO" id="GO:0016787">
    <property type="term" value="F:hydrolase activity"/>
    <property type="evidence" value="ECO:0007669"/>
    <property type="project" value="UniProtKB-KW"/>
</dbReference>
<dbReference type="InterPro" id="IPR010016">
    <property type="entry name" value="PxpB"/>
</dbReference>
<dbReference type="NCBIfam" id="TIGR00370">
    <property type="entry name" value="5-oxoprolinase subunit PxpB"/>
    <property type="match status" value="1"/>
</dbReference>
<evidence type="ECO:0000256" key="3">
    <source>
        <dbReference type="ARBA" id="ARBA00022840"/>
    </source>
</evidence>
<dbReference type="InterPro" id="IPR003833">
    <property type="entry name" value="CT_C_D"/>
</dbReference>
<dbReference type="GO" id="GO:0005524">
    <property type="term" value="F:ATP binding"/>
    <property type="evidence" value="ECO:0007669"/>
    <property type="project" value="UniProtKB-KW"/>
</dbReference>
<keyword evidence="2 5" id="KW-0378">Hydrolase</keyword>
<evidence type="ECO:0000256" key="1">
    <source>
        <dbReference type="ARBA" id="ARBA00022741"/>
    </source>
</evidence>
<feature type="domain" description="Carboxyltransferase" evidence="4">
    <location>
        <begin position="7"/>
        <end position="218"/>
    </location>
</feature>
<dbReference type="Gene3D" id="2.40.100.10">
    <property type="entry name" value="Cyclophilin-like"/>
    <property type="match status" value="1"/>
</dbReference>
<dbReference type="PANTHER" id="PTHR34698">
    <property type="entry name" value="5-OXOPROLINASE SUBUNIT B"/>
    <property type="match status" value="1"/>
</dbReference>
<accession>A0A432XAA1</accession>
<dbReference type="InterPro" id="IPR029000">
    <property type="entry name" value="Cyclophilin-like_dom_sf"/>
</dbReference>
<proteinExistence type="predicted"/>
<evidence type="ECO:0000313" key="5">
    <source>
        <dbReference type="EMBL" id="RUO44338.1"/>
    </source>
</evidence>